<dbReference type="EMBL" id="LR778175">
    <property type="protein sequence ID" value="CAB1274674.1"/>
    <property type="molecule type" value="Genomic_DNA"/>
</dbReference>
<comment type="similarity">
    <text evidence="1">Belongs to the N(4)/N(6)-methyltransferase family.</text>
</comment>
<organism evidence="3 4">
    <name type="scientific">Candidatus Nitrosacidococcus tergens</name>
    <dbReference type="NCBI Taxonomy" id="553981"/>
    <lineage>
        <taxon>Bacteria</taxon>
        <taxon>Pseudomonadati</taxon>
        <taxon>Pseudomonadota</taxon>
        <taxon>Gammaproteobacteria</taxon>
        <taxon>Chromatiales</taxon>
        <taxon>Chromatiaceae</taxon>
        <taxon>Candidatus Nitrosacidococcus</taxon>
    </lineage>
</organism>
<evidence type="ECO:0000256" key="1">
    <source>
        <dbReference type="ARBA" id="ARBA00006594"/>
    </source>
</evidence>
<protein>
    <submittedName>
        <fullName evidence="3">Type I restriction enzyme EcoprrI M protein</fullName>
        <ecNumber evidence="3">2.1.1.72</ecNumber>
    </submittedName>
</protein>
<dbReference type="EC" id="2.1.1.72" evidence="3"/>
<evidence type="ECO:0000313" key="3">
    <source>
        <dbReference type="EMBL" id="CAB1274674.1"/>
    </source>
</evidence>
<dbReference type="GO" id="GO:0032259">
    <property type="term" value="P:methylation"/>
    <property type="evidence" value="ECO:0007669"/>
    <property type="project" value="UniProtKB-KW"/>
</dbReference>
<dbReference type="GO" id="GO:0009307">
    <property type="term" value="P:DNA restriction-modification system"/>
    <property type="evidence" value="ECO:0007669"/>
    <property type="project" value="UniProtKB-KW"/>
</dbReference>
<dbReference type="Gene3D" id="1.20.1260.30">
    <property type="match status" value="1"/>
</dbReference>
<evidence type="ECO:0000256" key="2">
    <source>
        <dbReference type="ARBA" id="ARBA00022747"/>
    </source>
</evidence>
<dbReference type="Proteomes" id="UP000516072">
    <property type="component" value="Chromosome"/>
</dbReference>
<sequence length="110" mass="12154">MEAGDDTIHYAQIADEVITPAIKDDAVKTKGFFIYPSQLFENAANRASENECLNTDLAHIFKAIESSAHGYPSERAIKGLFADFDTTSNRLGNTVTDKNKRLAMVLVFLL</sequence>
<dbReference type="InterPro" id="IPR038333">
    <property type="entry name" value="T1MK-like_N_sf"/>
</dbReference>
<dbReference type="GO" id="GO:0009007">
    <property type="term" value="F:site-specific DNA-methyltransferase (adenine-specific) activity"/>
    <property type="evidence" value="ECO:0007669"/>
    <property type="project" value="UniProtKB-EC"/>
</dbReference>
<keyword evidence="4" id="KW-1185">Reference proteome</keyword>
<keyword evidence="2" id="KW-0680">Restriction system</keyword>
<accession>A0A7G1Q7U6</accession>
<dbReference type="KEGG" id="ntg:NSCAC_0287"/>
<name>A0A7G1Q7U6_9GAMM</name>
<dbReference type="AlphaFoldDB" id="A0A7G1Q7U6"/>
<reference evidence="3 4" key="1">
    <citation type="submission" date="2020-03" db="EMBL/GenBank/DDBJ databases">
        <authorList>
            <person name="Picone N."/>
        </authorList>
    </citation>
    <scope>NUCLEOTIDE SEQUENCE [LARGE SCALE GENOMIC DNA]</scope>
    <source>
        <strain evidence="3">NSCAC1</strain>
    </source>
</reference>
<keyword evidence="3" id="KW-0489">Methyltransferase</keyword>
<proteinExistence type="inferred from homology"/>
<evidence type="ECO:0000313" key="4">
    <source>
        <dbReference type="Proteomes" id="UP000516072"/>
    </source>
</evidence>
<gene>
    <name evidence="3" type="ORF">NSCAC_0287</name>
</gene>
<keyword evidence="3" id="KW-0808">Transferase</keyword>